<dbReference type="PANTHER" id="PTHR21574:SF0">
    <property type="entry name" value="CENTROSOMAL PROTEIN OF 120 KDA"/>
    <property type="match status" value="1"/>
</dbReference>
<proteinExistence type="predicted"/>
<evidence type="ECO:0000259" key="2">
    <source>
        <dbReference type="Pfam" id="PF00168"/>
    </source>
</evidence>
<accession>A0AA85BFN0</accession>
<feature type="coiled-coil region" evidence="1">
    <location>
        <begin position="590"/>
        <end position="617"/>
    </location>
</feature>
<name>A0AA85BFN0_9TREM</name>
<evidence type="ECO:0000256" key="1">
    <source>
        <dbReference type="SAM" id="Coils"/>
    </source>
</evidence>
<dbReference type="GO" id="GO:0010564">
    <property type="term" value="P:regulation of cell cycle process"/>
    <property type="evidence" value="ECO:0007669"/>
    <property type="project" value="TreeGrafter"/>
</dbReference>
<dbReference type="Pfam" id="PF00168">
    <property type="entry name" value="C2"/>
    <property type="match status" value="1"/>
</dbReference>
<evidence type="ECO:0000259" key="3">
    <source>
        <dbReference type="Pfam" id="PF12416"/>
    </source>
</evidence>
<protein>
    <recommendedName>
        <fullName evidence="6">C2 domain-containing protein</fullName>
    </recommendedName>
</protein>
<dbReference type="SUPFAM" id="SSF49562">
    <property type="entry name" value="C2 domain (Calcium/lipid-binding domain, CaLB)"/>
    <property type="match status" value="1"/>
</dbReference>
<dbReference type="InterPro" id="IPR039893">
    <property type="entry name" value="CEP120-like"/>
</dbReference>
<dbReference type="InterPro" id="IPR022136">
    <property type="entry name" value="DUF3668"/>
</dbReference>
<feature type="domain" description="DUF3668" evidence="3">
    <location>
        <begin position="200"/>
        <end position="287"/>
    </location>
</feature>
<dbReference type="Gene3D" id="2.60.40.150">
    <property type="entry name" value="C2 domain"/>
    <property type="match status" value="1"/>
</dbReference>
<keyword evidence="1" id="KW-0175">Coiled coil</keyword>
<evidence type="ECO:0008006" key="6">
    <source>
        <dbReference type="Google" id="ProtNLM"/>
    </source>
</evidence>
<dbReference type="WBParaSite" id="SMTH1_48360.1">
    <property type="protein sequence ID" value="SMTH1_48360.1"/>
    <property type="gene ID" value="SMTH1_48360"/>
</dbReference>
<dbReference type="AlphaFoldDB" id="A0AA85BFN0"/>
<dbReference type="Pfam" id="PF12416">
    <property type="entry name" value="DUF3668"/>
    <property type="match status" value="1"/>
</dbReference>
<dbReference type="Proteomes" id="UP000050791">
    <property type="component" value="Unassembled WGS sequence"/>
</dbReference>
<dbReference type="InterPro" id="IPR000008">
    <property type="entry name" value="C2_dom"/>
</dbReference>
<organism evidence="4 5">
    <name type="scientific">Schistosoma mattheei</name>
    <dbReference type="NCBI Taxonomy" id="31246"/>
    <lineage>
        <taxon>Eukaryota</taxon>
        <taxon>Metazoa</taxon>
        <taxon>Spiralia</taxon>
        <taxon>Lophotrochozoa</taxon>
        <taxon>Platyhelminthes</taxon>
        <taxon>Trematoda</taxon>
        <taxon>Digenea</taxon>
        <taxon>Strigeidida</taxon>
        <taxon>Schistosomatoidea</taxon>
        <taxon>Schistosomatidae</taxon>
        <taxon>Schistosoma</taxon>
    </lineage>
</organism>
<sequence>MQLKDRCLVVVALITGRNFPNRPTYHLVCEAKFNNEVLSTDPVEHNEEPQFEQELAWDLDKTSLKQHRLQRSALKVTVSAVDSQSPVKEPIGFFMLDLRSCSTGKVYKWYRILHSKYKSSPAVFASIYLDIEGQELVPNPKIKTGLAMSLSEADLIPRVYNSEEDNQHFSVPTTMANIQSTNITWYTIGPRRLAKEYFISTVDILRIYFVHITPLVIKFCFGSHVLAHATVPVEQLIPFNDHILQNTAVLNRSFDLISEESDQQLKEYQSKHTEDKPRVNINITLRRYPDKNAIQQRSTMTNNNNSSRRLRNMTDSLNHIFSLNLDPYADVNTMSSNVNENYDQFVTSLPEGKTLKQSSRTLERDDFLCPSNLLNVYQSMDGTPNWHRYCYTIELRSVKSIQGFDHELQLYARYVYPLFGSGAPVMTLPPIAVARHQEVILPHGFCAFEFAASPEELKTRLNDNPLKVEFFDRSQGTLATDSFIGYSLIPLVSVFESSIVKEDFGAHTVDSNASVLDMTKGLVHQINDEIKSEPSDIRSTREYQVAIELELWRAAEEAKFTAQLKKREQTLMATLAEEWHKRDSQREIICRKKLSEYQALEEKLRNTLIELATRERQLTAGEAELVRLKKKMQGNWKLDAKN</sequence>
<dbReference type="GO" id="GO:0005815">
    <property type="term" value="C:microtubule organizing center"/>
    <property type="evidence" value="ECO:0007669"/>
    <property type="project" value="TreeGrafter"/>
</dbReference>
<feature type="domain" description="C2" evidence="2">
    <location>
        <begin position="9"/>
        <end position="111"/>
    </location>
</feature>
<evidence type="ECO:0000313" key="4">
    <source>
        <dbReference type="Proteomes" id="UP000050791"/>
    </source>
</evidence>
<evidence type="ECO:0000313" key="5">
    <source>
        <dbReference type="WBParaSite" id="SMTH1_48360.1"/>
    </source>
</evidence>
<dbReference type="InterPro" id="IPR035892">
    <property type="entry name" value="C2_domain_sf"/>
</dbReference>
<dbReference type="PANTHER" id="PTHR21574">
    <property type="entry name" value="CENTROSOMAL PROTEIN OF 120 KDA"/>
    <property type="match status" value="1"/>
</dbReference>
<reference evidence="5" key="1">
    <citation type="submission" date="2023-11" db="UniProtKB">
        <authorList>
            <consortium name="WormBaseParasite"/>
        </authorList>
    </citation>
    <scope>IDENTIFICATION</scope>
</reference>